<protein>
    <submittedName>
        <fullName evidence="1">Uncharacterized protein</fullName>
    </submittedName>
</protein>
<name>A0ABU2XQP1_9ACTN</name>
<accession>A0ABU2XQP1</accession>
<dbReference type="Proteomes" id="UP001180754">
    <property type="component" value="Unassembled WGS sequence"/>
</dbReference>
<dbReference type="EMBL" id="JAVRFD010000021">
    <property type="protein sequence ID" value="MDT0547769.1"/>
    <property type="molecule type" value="Genomic_DNA"/>
</dbReference>
<keyword evidence="2" id="KW-1185">Reference proteome</keyword>
<comment type="caution">
    <text evidence="1">The sequence shown here is derived from an EMBL/GenBank/DDBJ whole genome shotgun (WGS) entry which is preliminary data.</text>
</comment>
<evidence type="ECO:0000313" key="2">
    <source>
        <dbReference type="Proteomes" id="UP001180754"/>
    </source>
</evidence>
<gene>
    <name evidence="1" type="ORF">RND15_34515</name>
</gene>
<proteinExistence type="predicted"/>
<evidence type="ECO:0000313" key="1">
    <source>
        <dbReference type="EMBL" id="MDT0547769.1"/>
    </source>
</evidence>
<reference evidence="1" key="1">
    <citation type="submission" date="2024-05" db="EMBL/GenBank/DDBJ databases">
        <title>30 novel species of actinomycetes from the DSMZ collection.</title>
        <authorList>
            <person name="Nouioui I."/>
        </authorList>
    </citation>
    <scope>NUCLEOTIDE SEQUENCE</scope>
    <source>
        <strain evidence="1">DSM 41529</strain>
    </source>
</reference>
<dbReference type="RefSeq" id="WP_311728291.1">
    <property type="nucleotide sequence ID" value="NZ_JAVRFD010000021.1"/>
</dbReference>
<organism evidence="1 2">
    <name type="scientific">Streptomyces lonegramiae</name>
    <dbReference type="NCBI Taxonomy" id="3075524"/>
    <lineage>
        <taxon>Bacteria</taxon>
        <taxon>Bacillati</taxon>
        <taxon>Actinomycetota</taxon>
        <taxon>Actinomycetes</taxon>
        <taxon>Kitasatosporales</taxon>
        <taxon>Streptomycetaceae</taxon>
        <taxon>Streptomyces</taxon>
    </lineage>
</organism>
<sequence>MLGRDVEALFPLLGDLEEALGDFVEGVEAGGVGFGSPGARVVEDHGFFAVAASGVEGLSGEGELIVDRRSGCGFAVGSDDVEPFVSVLGRNPHA</sequence>